<comment type="caution">
    <text evidence="7">The sequence shown here is derived from an EMBL/GenBank/DDBJ whole genome shotgun (WGS) entry which is preliminary data.</text>
</comment>
<proteinExistence type="inferred from homology"/>
<dbReference type="GO" id="GO:0008909">
    <property type="term" value="F:isochorismate synthase activity"/>
    <property type="evidence" value="ECO:0007669"/>
    <property type="project" value="UniProtKB-EC"/>
</dbReference>
<dbReference type="Gene3D" id="3.60.120.10">
    <property type="entry name" value="Anthranilate synthase"/>
    <property type="match status" value="1"/>
</dbReference>
<dbReference type="Pfam" id="PF00425">
    <property type="entry name" value="Chorismate_bind"/>
    <property type="match status" value="1"/>
</dbReference>
<accession>A0A934HZ10</accession>
<dbReference type="PANTHER" id="PTHR42839:SF2">
    <property type="entry name" value="ISOCHORISMATE SYNTHASE ENTC"/>
    <property type="match status" value="1"/>
</dbReference>
<dbReference type="InterPro" id="IPR019999">
    <property type="entry name" value="Anth_synth_I-like"/>
</dbReference>
<dbReference type="Proteomes" id="UP000645966">
    <property type="component" value="Unassembled WGS sequence"/>
</dbReference>
<dbReference type="RefSeq" id="WP_198737304.1">
    <property type="nucleotide sequence ID" value="NZ_JAEIOS010000009.1"/>
</dbReference>
<dbReference type="PRINTS" id="PR00095">
    <property type="entry name" value="ANTSNTHASEI"/>
</dbReference>
<evidence type="ECO:0000256" key="4">
    <source>
        <dbReference type="ARBA" id="ARBA00023235"/>
    </source>
</evidence>
<dbReference type="AlphaFoldDB" id="A0A934HZ10"/>
<evidence type="ECO:0000256" key="3">
    <source>
        <dbReference type="ARBA" id="ARBA00012824"/>
    </source>
</evidence>
<evidence type="ECO:0000256" key="5">
    <source>
        <dbReference type="ARBA" id="ARBA00041564"/>
    </source>
</evidence>
<dbReference type="PANTHER" id="PTHR42839">
    <property type="entry name" value="ISOCHORISMATE SYNTHASE ENTC"/>
    <property type="match status" value="1"/>
</dbReference>
<protein>
    <recommendedName>
        <fullName evidence="3">isochorismate synthase</fullName>
        <ecNumber evidence="3">5.4.4.2</ecNumber>
    </recommendedName>
    <alternativeName>
        <fullName evidence="5">Isochorismate mutase</fullName>
    </alternativeName>
</protein>
<dbReference type="EC" id="5.4.4.2" evidence="3"/>
<dbReference type="SUPFAM" id="SSF56322">
    <property type="entry name" value="ADC synthase"/>
    <property type="match status" value="1"/>
</dbReference>
<keyword evidence="4 7" id="KW-0413">Isomerase</keyword>
<sequence>MPNSRPVTAPDFLLSRAHGSVRTQGSRDTFDDPWDAVSALRAGRHDMIVGALPFDPEAPCALTVPESTIRSDSPLEPHAHYRFGPGSELSARLVGVDPDERTHLSRVSAAVRTISRTPLQKVVLARAVDIAFDPPVDPLLVAARLIDHSANRDGFIADLSPAGGRFTGRMLVGSSPEVLVRRHGSTVSAYPLAGSAARLADRDRDSLAGQQLRSSRKDLEEHRFVVDAITAALTPLCSSLSVPAHPELTRTNEMWHLATPITGELKDERTTALELALAVHPTPAICGTPEEAARAVIDSAETDRGFYAGAVGWCDSTGDGEYMVAIRCAEVSADGATARAWAGGGIVGDSDPRAELEETTAKLRTVLRALGIS</sequence>
<dbReference type="InterPro" id="IPR015890">
    <property type="entry name" value="Chorismate_C"/>
</dbReference>
<feature type="domain" description="Chorismate-utilising enzyme C-terminal" evidence="6">
    <location>
        <begin position="101"/>
        <end position="362"/>
    </location>
</feature>
<evidence type="ECO:0000256" key="2">
    <source>
        <dbReference type="ARBA" id="ARBA00005297"/>
    </source>
</evidence>
<dbReference type="EMBL" id="JAEIOS010000009">
    <property type="protein sequence ID" value="MBI8988240.1"/>
    <property type="molecule type" value="Genomic_DNA"/>
</dbReference>
<name>A0A934HZ10_9CORY</name>
<evidence type="ECO:0000313" key="8">
    <source>
        <dbReference type="Proteomes" id="UP000645966"/>
    </source>
</evidence>
<dbReference type="GO" id="GO:0009697">
    <property type="term" value="P:salicylic acid biosynthetic process"/>
    <property type="evidence" value="ECO:0007669"/>
    <property type="project" value="TreeGrafter"/>
</dbReference>
<dbReference type="NCBIfam" id="TIGR00543">
    <property type="entry name" value="isochor_syn"/>
    <property type="match status" value="1"/>
</dbReference>
<dbReference type="InterPro" id="IPR005801">
    <property type="entry name" value="ADC_synthase"/>
</dbReference>
<keyword evidence="8" id="KW-1185">Reference proteome</keyword>
<evidence type="ECO:0000259" key="6">
    <source>
        <dbReference type="Pfam" id="PF00425"/>
    </source>
</evidence>
<evidence type="ECO:0000313" key="7">
    <source>
        <dbReference type="EMBL" id="MBI8988240.1"/>
    </source>
</evidence>
<organism evidence="7 8">
    <name type="scientific">Corynebacterium meridianum</name>
    <dbReference type="NCBI Taxonomy" id="2765363"/>
    <lineage>
        <taxon>Bacteria</taxon>
        <taxon>Bacillati</taxon>
        <taxon>Actinomycetota</taxon>
        <taxon>Actinomycetes</taxon>
        <taxon>Mycobacteriales</taxon>
        <taxon>Corynebacteriaceae</taxon>
        <taxon>Corynebacterium</taxon>
    </lineage>
</organism>
<comment type="catalytic activity">
    <reaction evidence="1">
        <text>chorismate = isochorismate</text>
        <dbReference type="Rhea" id="RHEA:18985"/>
        <dbReference type="ChEBI" id="CHEBI:29748"/>
        <dbReference type="ChEBI" id="CHEBI:29780"/>
        <dbReference type="EC" id="5.4.4.2"/>
    </reaction>
</comment>
<dbReference type="InterPro" id="IPR004561">
    <property type="entry name" value="IsoChor_synthase"/>
</dbReference>
<evidence type="ECO:0000256" key="1">
    <source>
        <dbReference type="ARBA" id="ARBA00000799"/>
    </source>
</evidence>
<gene>
    <name evidence="7" type="ORF">JDV75_00465</name>
</gene>
<comment type="similarity">
    <text evidence="2">Belongs to the isochorismate synthase family.</text>
</comment>
<reference evidence="7" key="1">
    <citation type="submission" date="2020-12" db="EMBL/GenBank/DDBJ databases">
        <title>Genome public.</title>
        <authorList>
            <person name="Sun Q."/>
        </authorList>
    </citation>
    <scope>NUCLEOTIDE SEQUENCE</scope>
    <source>
        <strain evidence="7">CCM 8863</strain>
    </source>
</reference>